<proteinExistence type="predicted"/>
<dbReference type="Pfam" id="PF09195">
    <property type="entry name" value="Endonuc-BglII"/>
    <property type="match status" value="1"/>
</dbReference>
<evidence type="ECO:0008006" key="3">
    <source>
        <dbReference type="Google" id="ProtNLM"/>
    </source>
</evidence>
<evidence type="ECO:0000313" key="2">
    <source>
        <dbReference type="Proteomes" id="UP000217186"/>
    </source>
</evidence>
<evidence type="ECO:0000313" key="1">
    <source>
        <dbReference type="EMBL" id="ASY20157.1"/>
    </source>
</evidence>
<reference evidence="1 2" key="1">
    <citation type="submission" date="2016-07" db="EMBL/GenBank/DDBJ databases">
        <title>High microdiversification within the ubiquitous acI lineage of Actinobacteria.</title>
        <authorList>
            <person name="Neuenschwander S.M."/>
            <person name="Salcher M."/>
            <person name="Ghai R."/>
            <person name="Pernthaler J."/>
        </authorList>
    </citation>
    <scope>NUCLEOTIDE SEQUENCE [LARGE SCALE GENOMIC DNA]</scope>
    <source>
        <strain evidence="1">MMS-IIA-15</strain>
    </source>
</reference>
<dbReference type="InterPro" id="IPR011338">
    <property type="entry name" value="BamHI/BglII/BstY"/>
</dbReference>
<sequence>MKFITHQHRFGLDIIHSDERLATLWKDIETTLNGLTDERIIEEYKLSENAMSISTAINNLIDTDLKRLGWTPQSAIFQGSEYEGKSWRLDFAKTAEKSKDGKSGIAIEVAFNHGEAIAWNLLKPVLAAEINHIDTATDIGVGVGVYICATENLKEAGAFDGAVGEYEKVLRYLSPLFGKLTVPMVIVGLEAPETFRVEKKKNSLTGKNKGSIVQI</sequence>
<dbReference type="InterPro" id="IPR015278">
    <property type="entry name" value="BglII-like"/>
</dbReference>
<dbReference type="EMBL" id="CP016776">
    <property type="protein sequence ID" value="ASY20157.1"/>
    <property type="molecule type" value="Genomic_DNA"/>
</dbReference>
<dbReference type="GO" id="GO:0000287">
    <property type="term" value="F:magnesium ion binding"/>
    <property type="evidence" value="ECO:0007669"/>
    <property type="project" value="InterPro"/>
</dbReference>
<accession>A0A249KTR2</accession>
<keyword evidence="2" id="KW-1185">Reference proteome</keyword>
<dbReference type="KEGG" id="pvn:A7sIIA15_04690"/>
<dbReference type="GO" id="GO:0003677">
    <property type="term" value="F:DNA binding"/>
    <property type="evidence" value="ECO:0007669"/>
    <property type="project" value="InterPro"/>
</dbReference>
<dbReference type="SUPFAM" id="SSF52980">
    <property type="entry name" value="Restriction endonuclease-like"/>
    <property type="match status" value="1"/>
</dbReference>
<dbReference type="Proteomes" id="UP000217186">
    <property type="component" value="Chromosome"/>
</dbReference>
<dbReference type="InterPro" id="IPR011335">
    <property type="entry name" value="Restrct_endonuc-II-like"/>
</dbReference>
<dbReference type="Gene3D" id="3.40.91.20">
    <property type="match status" value="1"/>
</dbReference>
<gene>
    <name evidence="1" type="ORF">A7sIIA15_04690</name>
</gene>
<protein>
    <recommendedName>
        <fullName evidence="3">Restriction endonuclease BglII</fullName>
    </recommendedName>
</protein>
<organism evidence="1 2">
    <name type="scientific">Candidatus Planktophila vernalis</name>
    <dbReference type="NCBI Taxonomy" id="1884907"/>
    <lineage>
        <taxon>Bacteria</taxon>
        <taxon>Bacillati</taxon>
        <taxon>Actinomycetota</taxon>
        <taxon>Actinomycetes</taxon>
        <taxon>Candidatus Nanopelagicales</taxon>
        <taxon>Candidatus Nanopelagicaceae</taxon>
        <taxon>Candidatus Planktophila</taxon>
    </lineage>
</organism>
<dbReference type="RefSeq" id="WP_095686021.1">
    <property type="nucleotide sequence ID" value="NZ_CP016776.1"/>
</dbReference>
<name>A0A249KTR2_9ACTN</name>
<dbReference type="GO" id="GO:0009036">
    <property type="term" value="F:type II site-specific deoxyribonuclease activity"/>
    <property type="evidence" value="ECO:0007669"/>
    <property type="project" value="InterPro"/>
</dbReference>
<dbReference type="AlphaFoldDB" id="A0A249KTR2"/>
<dbReference type="OrthoDB" id="5189544at2"/>
<dbReference type="GO" id="GO:0009307">
    <property type="term" value="P:DNA restriction-modification system"/>
    <property type="evidence" value="ECO:0007669"/>
    <property type="project" value="InterPro"/>
</dbReference>